<accession>K1JKA4</accession>
<dbReference type="InterPro" id="IPR000424">
    <property type="entry name" value="Primosome_PriB/ssb"/>
</dbReference>
<dbReference type="Gene3D" id="2.40.50.140">
    <property type="entry name" value="Nucleic acid-binding proteins"/>
    <property type="match status" value="1"/>
</dbReference>
<dbReference type="EMBL" id="ADMG01000010">
    <property type="protein sequence ID" value="EKB32065.1"/>
    <property type="molecule type" value="Genomic_DNA"/>
</dbReference>
<evidence type="ECO:0000256" key="1">
    <source>
        <dbReference type="ARBA" id="ARBA00022515"/>
    </source>
</evidence>
<dbReference type="GO" id="GO:1990077">
    <property type="term" value="C:primosome complex"/>
    <property type="evidence" value="ECO:0007669"/>
    <property type="project" value="UniProtKB-KW"/>
</dbReference>
<dbReference type="STRING" id="742823.HMPREF9465_00359"/>
<dbReference type="GO" id="GO:0003697">
    <property type="term" value="F:single-stranded DNA binding"/>
    <property type="evidence" value="ECO:0007669"/>
    <property type="project" value="InterPro"/>
</dbReference>
<gene>
    <name evidence="5" type="ORF">HMPREF9465_00359</name>
</gene>
<reference evidence="5 6" key="1">
    <citation type="submission" date="2012-05" db="EMBL/GenBank/DDBJ databases">
        <title>The Genome Sequence of Sutterella wadsworthensis 2_1_59BFAA.</title>
        <authorList>
            <consortium name="The Broad Institute Genome Sequencing Platform"/>
            <person name="Earl A."/>
            <person name="Ward D."/>
            <person name="Feldgarden M."/>
            <person name="Gevers D."/>
            <person name="Daigneault M."/>
            <person name="Strauss J."/>
            <person name="Allen-Vercoe E."/>
            <person name="Walker B."/>
            <person name="Young S.K."/>
            <person name="Zeng Q."/>
            <person name="Gargeya S."/>
            <person name="Fitzgerald M."/>
            <person name="Haas B."/>
            <person name="Abouelleil A."/>
            <person name="Alvarado L."/>
            <person name="Arachchi H.M."/>
            <person name="Berlin A.M."/>
            <person name="Chapman S.B."/>
            <person name="Goldberg J."/>
            <person name="Griggs A."/>
            <person name="Gujja S."/>
            <person name="Hansen M."/>
            <person name="Howarth C."/>
            <person name="Imamovic A."/>
            <person name="Larimer J."/>
            <person name="McCowen C."/>
            <person name="Montmayeur A."/>
            <person name="Murphy C."/>
            <person name="Neiman D."/>
            <person name="Pearson M."/>
            <person name="Priest M."/>
            <person name="Roberts A."/>
            <person name="Saif S."/>
            <person name="Shea T."/>
            <person name="Sisk P."/>
            <person name="Sykes S."/>
            <person name="Wortman J."/>
            <person name="Nusbaum C."/>
            <person name="Birren B."/>
        </authorList>
    </citation>
    <scope>NUCLEOTIDE SEQUENCE [LARGE SCALE GENOMIC DNA]</scope>
    <source>
        <strain evidence="5 6">2_1_59BFAA</strain>
    </source>
</reference>
<comment type="caution">
    <text evidence="5">The sequence shown here is derived from an EMBL/GenBank/DDBJ whole genome shotgun (WGS) entry which is preliminary data.</text>
</comment>
<keyword evidence="6" id="KW-1185">Reference proteome</keyword>
<keyword evidence="3 4" id="KW-0238">DNA-binding</keyword>
<evidence type="ECO:0000313" key="5">
    <source>
        <dbReference type="EMBL" id="EKB32065.1"/>
    </source>
</evidence>
<evidence type="ECO:0000313" key="6">
    <source>
        <dbReference type="Proteomes" id="UP000005835"/>
    </source>
</evidence>
<name>K1JKA4_9BURK</name>
<dbReference type="PIRSF" id="PIRSF003135">
    <property type="entry name" value="Primosomal_n"/>
    <property type="match status" value="1"/>
</dbReference>
<protein>
    <recommendedName>
        <fullName evidence="7">Primosomal replication protein N</fullName>
    </recommendedName>
</protein>
<dbReference type="InterPro" id="IPR012340">
    <property type="entry name" value="NA-bd_OB-fold"/>
</dbReference>
<evidence type="ECO:0000256" key="4">
    <source>
        <dbReference type="PROSITE-ProRule" id="PRU00252"/>
    </source>
</evidence>
<dbReference type="NCBIfam" id="TIGR04418">
    <property type="entry name" value="PriB_gamma"/>
    <property type="match status" value="1"/>
</dbReference>
<dbReference type="RefSeq" id="WP_005433539.1">
    <property type="nucleotide sequence ID" value="NZ_JH815513.1"/>
</dbReference>
<dbReference type="GO" id="GO:0006269">
    <property type="term" value="P:DNA replication, synthesis of primer"/>
    <property type="evidence" value="ECO:0007669"/>
    <property type="project" value="UniProtKB-KW"/>
</dbReference>
<dbReference type="Proteomes" id="UP000005835">
    <property type="component" value="Unassembled WGS sequence"/>
</dbReference>
<evidence type="ECO:0008006" key="7">
    <source>
        <dbReference type="Google" id="ProtNLM"/>
    </source>
</evidence>
<dbReference type="SUPFAM" id="SSF50249">
    <property type="entry name" value="Nucleic acid-binding proteins"/>
    <property type="match status" value="1"/>
</dbReference>
<proteinExistence type="predicted"/>
<dbReference type="AlphaFoldDB" id="K1JKA4"/>
<dbReference type="PATRIC" id="fig|742823.3.peg.355"/>
<keyword evidence="1" id="KW-0639">Primosome</keyword>
<dbReference type="HOGENOM" id="CLU_166075_1_2_4"/>
<sequence>MNLIEISGTLTSKEEVRYTPAGIPVFEGVFHHRSELTEANRIRKLEYDFPAIAFGALAESLNKAQMGQDVNIRGFLAPRSMKSSKLIVHITELN</sequence>
<evidence type="ECO:0000256" key="2">
    <source>
        <dbReference type="ARBA" id="ARBA00022705"/>
    </source>
</evidence>
<dbReference type="OrthoDB" id="5296916at2"/>
<dbReference type="PROSITE" id="PS50935">
    <property type="entry name" value="SSB"/>
    <property type="match status" value="1"/>
</dbReference>
<keyword evidence="2" id="KW-0235">DNA replication</keyword>
<dbReference type="InterPro" id="IPR023646">
    <property type="entry name" value="Prisomal_replication_PriB"/>
</dbReference>
<dbReference type="Pfam" id="PF22657">
    <property type="entry name" value="SSB_1"/>
    <property type="match status" value="1"/>
</dbReference>
<dbReference type="eggNOG" id="COG2965">
    <property type="taxonomic scope" value="Bacteria"/>
</dbReference>
<organism evidence="5 6">
    <name type="scientific">Sutterella wadsworthensis 2_1_59BFAA</name>
    <dbReference type="NCBI Taxonomy" id="742823"/>
    <lineage>
        <taxon>Bacteria</taxon>
        <taxon>Pseudomonadati</taxon>
        <taxon>Pseudomonadota</taxon>
        <taxon>Betaproteobacteria</taxon>
        <taxon>Burkholderiales</taxon>
        <taxon>Sutterellaceae</taxon>
        <taxon>Sutterella</taxon>
    </lineage>
</organism>
<evidence type="ECO:0000256" key="3">
    <source>
        <dbReference type="ARBA" id="ARBA00023125"/>
    </source>
</evidence>